<organism evidence="2">
    <name type="scientific">uncultured Rubrobacteraceae bacterium</name>
    <dbReference type="NCBI Taxonomy" id="349277"/>
    <lineage>
        <taxon>Bacteria</taxon>
        <taxon>Bacillati</taxon>
        <taxon>Actinomycetota</taxon>
        <taxon>Rubrobacteria</taxon>
        <taxon>Rubrobacterales</taxon>
        <taxon>Rubrobacteraceae</taxon>
        <taxon>environmental samples</taxon>
    </lineage>
</organism>
<dbReference type="EMBL" id="CADCVF010000057">
    <property type="protein sequence ID" value="CAA9462079.1"/>
    <property type="molecule type" value="Genomic_DNA"/>
</dbReference>
<feature type="non-terminal residue" evidence="2">
    <location>
        <position position="1"/>
    </location>
</feature>
<dbReference type="AlphaFoldDB" id="A0A6J4R731"/>
<feature type="region of interest" description="Disordered" evidence="1">
    <location>
        <begin position="1"/>
        <end position="92"/>
    </location>
</feature>
<feature type="compositionally biased region" description="Basic and acidic residues" evidence="1">
    <location>
        <begin position="1"/>
        <end position="48"/>
    </location>
</feature>
<dbReference type="GO" id="GO:0003677">
    <property type="term" value="F:DNA binding"/>
    <property type="evidence" value="ECO:0007669"/>
    <property type="project" value="UniProtKB-KW"/>
</dbReference>
<sequence>GVKQDGPDRGDRRQGERLEERRPEVLRRVHRGRDGQPQERRAGPDHRLRQVLRAKTRRQAGHQPADKAEDQHTSIQGAQVHRWQRAQGSDQV</sequence>
<evidence type="ECO:0000313" key="2">
    <source>
        <dbReference type="EMBL" id="CAA9462079.1"/>
    </source>
</evidence>
<gene>
    <name evidence="2" type="ORF">AVDCRST_MAG58-2801</name>
</gene>
<feature type="compositionally biased region" description="Basic residues" evidence="1">
    <location>
        <begin position="49"/>
        <end position="60"/>
    </location>
</feature>
<protein>
    <submittedName>
        <fullName evidence="2">DNA-binding protein HBsu</fullName>
    </submittedName>
</protein>
<evidence type="ECO:0000256" key="1">
    <source>
        <dbReference type="SAM" id="MobiDB-lite"/>
    </source>
</evidence>
<name>A0A6J4R731_9ACTN</name>
<feature type="non-terminal residue" evidence="2">
    <location>
        <position position="92"/>
    </location>
</feature>
<accession>A0A6J4R731</accession>
<proteinExistence type="predicted"/>
<keyword evidence="2" id="KW-0238">DNA-binding</keyword>
<reference evidence="2" key="1">
    <citation type="submission" date="2020-02" db="EMBL/GenBank/DDBJ databases">
        <authorList>
            <person name="Meier V. D."/>
        </authorList>
    </citation>
    <scope>NUCLEOTIDE SEQUENCE</scope>
    <source>
        <strain evidence="2">AVDCRST_MAG58</strain>
    </source>
</reference>